<feature type="transmembrane region" description="Helical" evidence="1">
    <location>
        <begin position="605"/>
        <end position="626"/>
    </location>
</feature>
<evidence type="ECO:0000313" key="3">
    <source>
        <dbReference type="EMBL" id="MBK5897781.1"/>
    </source>
</evidence>
<evidence type="ECO:0000313" key="4">
    <source>
        <dbReference type="Proteomes" id="UP000604730"/>
    </source>
</evidence>
<reference evidence="3 4" key="1">
    <citation type="submission" date="2021-01" db="EMBL/GenBank/DDBJ databases">
        <title>Isolation and description of Catonella massiliensis sp. nov., a novel Catonella species, isolated from a stable periodontitis subject.</title>
        <authorList>
            <person name="Antezack A."/>
            <person name="Boxberger M."/>
            <person name="La Scola B."/>
            <person name="Monnet-Corti V."/>
        </authorList>
    </citation>
    <scope>NUCLEOTIDE SEQUENCE [LARGE SCALE GENOMIC DNA]</scope>
    <source>
        <strain evidence="3 4">Marseille-Q4567</strain>
    </source>
</reference>
<dbReference type="EMBL" id="JAEPRJ010000001">
    <property type="protein sequence ID" value="MBK5897781.1"/>
    <property type="molecule type" value="Genomic_DNA"/>
</dbReference>
<dbReference type="PROSITE" id="PS50011">
    <property type="entry name" value="PROTEIN_KINASE_DOM"/>
    <property type="match status" value="1"/>
</dbReference>
<feature type="transmembrane region" description="Helical" evidence="1">
    <location>
        <begin position="740"/>
        <end position="760"/>
    </location>
</feature>
<dbReference type="RefSeq" id="WP_208429245.1">
    <property type="nucleotide sequence ID" value="NZ_JAEPRJ010000001.1"/>
</dbReference>
<feature type="domain" description="Protein kinase" evidence="2">
    <location>
        <begin position="122"/>
        <end position="424"/>
    </location>
</feature>
<proteinExistence type="predicted"/>
<keyword evidence="1" id="KW-0472">Membrane</keyword>
<dbReference type="Proteomes" id="UP000604730">
    <property type="component" value="Unassembled WGS sequence"/>
</dbReference>
<dbReference type="InterPro" id="IPR000719">
    <property type="entry name" value="Prot_kinase_dom"/>
</dbReference>
<keyword evidence="4" id="KW-1185">Reference proteome</keyword>
<feature type="transmembrane region" description="Helical" evidence="1">
    <location>
        <begin position="793"/>
        <end position="816"/>
    </location>
</feature>
<dbReference type="Gene3D" id="1.10.510.10">
    <property type="entry name" value="Transferase(Phosphotransferase) domain 1"/>
    <property type="match status" value="1"/>
</dbReference>
<sequence length="854" mass="94511">MVRTYEEYIKLLEAELKQHNYNELNESEIAAFIKKHQLDKNQGIVVKDVLSDVRTLINLHSKGKTAYPSSTVNSNSTRSYAQSITPTVNSNSTSSNARSVATSHAYNLKQGQLVGLSGKIYTLENRSFSKGGEGEIFRLVGNQNQVIKIYFSSRVSKELEQKLRYMADNPPESSVLNQVAWPIDVVYDENRIFKGFVMPKLDINAELGDVYPYPPTNPESKIALNYKLIIAMNICTVINAVHRAGYVFGDFNPGNIGINMKTGMVAFLDTDSYHIVLDERNNKAFRCKVCKDGYVAPELLKQCEPYKTDAYANAPLPTFTKETDNFALAIHIFRLLMNGYTPFNGIKETERISSASPGVGNQAIKRNLYCFNPGNKPQATAVPPVSILPDKIKKLFKRAFIDGAKNPKKRPDASEWYSALSEYEKGLIKCSKYPNQHLYKKGLSSCPWCEADERFYQSITNQRPFPSPVVTPPTNTINSSSGVSGVVKPPSSTQTVTGTPVTKYNVQPSQGALAGYANVKTSQGKTRIPLQDKIANVAGFLYPISWIIFIANICFCLAPFVSNGSISYNDSMLYGLNYKLYTVSSLVSIALMCFATNLKNTSSVGIVFSWIWGFITCFGVTTVRYTQMGFNSTSASNAWKFFGILIVTFVAAIISSAKLGDRIRVGAANRQSRLKQRFSTFDVIFLVLLIGVSAFCIPLLLDLNKFYSFASNYNLFAIAVWVVPVVFFIMFMASWSGNEVVGSWFCATMAVLFECVVLRLATMDSAGAIILWFVLACVALGLIAYMQSEVENIVSIVTFISFFVFFIVGAFTDLTILGNGVSAVGEGAHWWTVAPAIIDVIVATIFSISEIVRK</sequence>
<dbReference type="InterPro" id="IPR011009">
    <property type="entry name" value="Kinase-like_dom_sf"/>
</dbReference>
<organism evidence="3 4">
    <name type="scientific">Catonella massiliensis</name>
    <dbReference type="NCBI Taxonomy" id="2799636"/>
    <lineage>
        <taxon>Bacteria</taxon>
        <taxon>Bacillati</taxon>
        <taxon>Bacillota</taxon>
        <taxon>Clostridia</taxon>
        <taxon>Lachnospirales</taxon>
        <taxon>Lachnospiraceae</taxon>
        <taxon>Catonella</taxon>
    </lineage>
</organism>
<comment type="caution">
    <text evidence="3">The sequence shown here is derived from an EMBL/GenBank/DDBJ whole genome shotgun (WGS) entry which is preliminary data.</text>
</comment>
<evidence type="ECO:0000256" key="1">
    <source>
        <dbReference type="SAM" id="Phobius"/>
    </source>
</evidence>
<feature type="transmembrane region" description="Helical" evidence="1">
    <location>
        <begin position="534"/>
        <end position="560"/>
    </location>
</feature>
<evidence type="ECO:0000259" key="2">
    <source>
        <dbReference type="PROSITE" id="PS50011"/>
    </source>
</evidence>
<keyword evidence="1" id="KW-1133">Transmembrane helix</keyword>
<feature type="transmembrane region" description="Helical" evidence="1">
    <location>
        <begin position="678"/>
        <end position="701"/>
    </location>
</feature>
<feature type="transmembrane region" description="Helical" evidence="1">
    <location>
        <begin position="580"/>
        <end position="598"/>
    </location>
</feature>
<name>A0ABS1J0V2_9FIRM</name>
<keyword evidence="1" id="KW-0812">Transmembrane</keyword>
<feature type="transmembrane region" description="Helical" evidence="1">
    <location>
        <begin position="766"/>
        <end position="786"/>
    </location>
</feature>
<feature type="transmembrane region" description="Helical" evidence="1">
    <location>
        <begin position="638"/>
        <end position="657"/>
    </location>
</feature>
<dbReference type="SUPFAM" id="SSF56112">
    <property type="entry name" value="Protein kinase-like (PK-like)"/>
    <property type="match status" value="1"/>
</dbReference>
<accession>A0ABS1J0V2</accession>
<protein>
    <recommendedName>
        <fullName evidence="2">Protein kinase domain-containing protein</fullName>
    </recommendedName>
</protein>
<feature type="transmembrane region" description="Helical" evidence="1">
    <location>
        <begin position="828"/>
        <end position="848"/>
    </location>
</feature>
<gene>
    <name evidence="3" type="ORF">JJN12_08325</name>
</gene>
<feature type="transmembrane region" description="Helical" evidence="1">
    <location>
        <begin position="713"/>
        <end position="733"/>
    </location>
</feature>